<dbReference type="OrthoDB" id="9809668at2"/>
<keyword evidence="2" id="KW-0808">Transferase</keyword>
<dbReference type="AlphaFoldDB" id="A0A6I3SMZ0"/>
<protein>
    <recommendedName>
        <fullName evidence="8">Polymerase beta nucleotidyltransferase domain-containing protein</fullName>
    </recommendedName>
</protein>
<dbReference type="CDD" id="cd05403">
    <property type="entry name" value="NT_KNTase_like"/>
    <property type="match status" value="1"/>
</dbReference>
<evidence type="ECO:0000256" key="1">
    <source>
        <dbReference type="ARBA" id="ARBA00001946"/>
    </source>
</evidence>
<keyword evidence="5" id="KW-0547">Nucleotide-binding</keyword>
<evidence type="ECO:0000256" key="5">
    <source>
        <dbReference type="ARBA" id="ARBA00022741"/>
    </source>
</evidence>
<evidence type="ECO:0000256" key="4">
    <source>
        <dbReference type="ARBA" id="ARBA00022723"/>
    </source>
</evidence>
<evidence type="ECO:0000256" key="6">
    <source>
        <dbReference type="ARBA" id="ARBA00022840"/>
    </source>
</evidence>
<comment type="cofactor">
    <cofactor evidence="1">
        <name>Mg(2+)</name>
        <dbReference type="ChEBI" id="CHEBI:18420"/>
    </cofactor>
</comment>
<proteinExistence type="predicted"/>
<dbReference type="Pfam" id="PF18765">
    <property type="entry name" value="Polbeta"/>
    <property type="match status" value="1"/>
</dbReference>
<evidence type="ECO:0000313" key="9">
    <source>
        <dbReference type="EMBL" id="MTV50378.1"/>
    </source>
</evidence>
<dbReference type="GO" id="GO:0046872">
    <property type="term" value="F:metal ion binding"/>
    <property type="evidence" value="ECO:0007669"/>
    <property type="project" value="UniProtKB-KW"/>
</dbReference>
<evidence type="ECO:0000256" key="7">
    <source>
        <dbReference type="ARBA" id="ARBA00022842"/>
    </source>
</evidence>
<dbReference type="PANTHER" id="PTHR33571">
    <property type="entry name" value="SSL8005 PROTEIN"/>
    <property type="match status" value="1"/>
</dbReference>
<dbReference type="PANTHER" id="PTHR33571:SF14">
    <property type="entry name" value="PROTEIN ADENYLYLTRANSFERASE MJ0435-RELATED"/>
    <property type="match status" value="1"/>
</dbReference>
<evidence type="ECO:0000256" key="2">
    <source>
        <dbReference type="ARBA" id="ARBA00022679"/>
    </source>
</evidence>
<dbReference type="EMBL" id="WNKU01000023">
    <property type="protein sequence ID" value="MTV50378.1"/>
    <property type="molecule type" value="Genomic_DNA"/>
</dbReference>
<organism evidence="9 10">
    <name type="scientific">Heliobacterium mobile</name>
    <name type="common">Heliobacillus mobilis</name>
    <dbReference type="NCBI Taxonomy" id="28064"/>
    <lineage>
        <taxon>Bacteria</taxon>
        <taxon>Bacillati</taxon>
        <taxon>Bacillota</taxon>
        <taxon>Clostridia</taxon>
        <taxon>Eubacteriales</taxon>
        <taxon>Heliobacteriaceae</taxon>
        <taxon>Heliobacterium</taxon>
    </lineage>
</organism>
<reference evidence="9 10" key="1">
    <citation type="submission" date="2019-11" db="EMBL/GenBank/DDBJ databases">
        <title>Whole-genome sequence of a the green, strictly anaerobic photosynthetic bacterium Heliobacillus mobilis DSM 6151.</title>
        <authorList>
            <person name="Kyndt J.A."/>
            <person name="Meyer T.E."/>
        </authorList>
    </citation>
    <scope>NUCLEOTIDE SEQUENCE [LARGE SCALE GENOMIC DNA]</scope>
    <source>
        <strain evidence="9 10">DSM 6151</strain>
    </source>
</reference>
<dbReference type="RefSeq" id="WP_155477463.1">
    <property type="nucleotide sequence ID" value="NZ_WNKU01000023.1"/>
</dbReference>
<comment type="caution">
    <text evidence="9">The sequence shown here is derived from an EMBL/GenBank/DDBJ whole genome shotgun (WGS) entry which is preliminary data.</text>
</comment>
<gene>
    <name evidence="9" type="ORF">GJ688_15520</name>
</gene>
<dbReference type="SUPFAM" id="SSF81301">
    <property type="entry name" value="Nucleotidyltransferase"/>
    <property type="match status" value="1"/>
</dbReference>
<keyword evidence="4" id="KW-0479">Metal-binding</keyword>
<dbReference type="GO" id="GO:0005524">
    <property type="term" value="F:ATP binding"/>
    <property type="evidence" value="ECO:0007669"/>
    <property type="project" value="UniProtKB-KW"/>
</dbReference>
<accession>A0A6I3SMZ0</accession>
<evidence type="ECO:0000313" key="10">
    <source>
        <dbReference type="Proteomes" id="UP000430670"/>
    </source>
</evidence>
<dbReference type="InterPro" id="IPR041633">
    <property type="entry name" value="Polbeta"/>
</dbReference>
<dbReference type="GO" id="GO:0016779">
    <property type="term" value="F:nucleotidyltransferase activity"/>
    <property type="evidence" value="ECO:0007669"/>
    <property type="project" value="UniProtKB-KW"/>
</dbReference>
<sequence>MDFYEIKEKSEPILKKYGIVRAYMFGSFARGEQKETSDVDLLIEYGGSKEKLSLFSFVELKEKLEESLQRKVDLTTEMGLTERIRNNVLRDRKLIFDLHEAFTHGNDQ</sequence>
<evidence type="ECO:0000256" key="3">
    <source>
        <dbReference type="ARBA" id="ARBA00022695"/>
    </source>
</evidence>
<dbReference type="InterPro" id="IPR052038">
    <property type="entry name" value="Type-VII_TA_antitoxin"/>
</dbReference>
<dbReference type="InterPro" id="IPR043519">
    <property type="entry name" value="NT_sf"/>
</dbReference>
<keyword evidence="10" id="KW-1185">Reference proteome</keyword>
<keyword evidence="7" id="KW-0460">Magnesium</keyword>
<evidence type="ECO:0000259" key="8">
    <source>
        <dbReference type="Pfam" id="PF18765"/>
    </source>
</evidence>
<keyword evidence="6" id="KW-0067">ATP-binding</keyword>
<name>A0A6I3SMZ0_HELMO</name>
<keyword evidence="3" id="KW-0548">Nucleotidyltransferase</keyword>
<dbReference type="Proteomes" id="UP000430670">
    <property type="component" value="Unassembled WGS sequence"/>
</dbReference>
<dbReference type="Gene3D" id="3.30.460.10">
    <property type="entry name" value="Beta Polymerase, domain 2"/>
    <property type="match status" value="1"/>
</dbReference>
<feature type="domain" description="Polymerase beta nucleotidyltransferase" evidence="8">
    <location>
        <begin position="9"/>
        <end position="98"/>
    </location>
</feature>